<sequence>MSTTETLVERLRVLRGSMSREDGGWKMPDGLWWVANQPLTNDFNREIAAPGSLDKFPDGAVAVRVDDDFFVVAVLPPEFVGLGIERIVPVLWPDVTDPVFKSDTFATPNQQAPSDR</sequence>
<accession>A0ABX7B5F4</accession>
<proteinExistence type="predicted"/>
<evidence type="ECO:0000313" key="1">
    <source>
        <dbReference type="EMBL" id="QQP89542.1"/>
    </source>
</evidence>
<name>A0ABX7B5F4_9PROT</name>
<keyword evidence="2" id="KW-1185">Reference proteome</keyword>
<reference evidence="1" key="1">
    <citation type="submission" date="2021-02" db="EMBL/GenBank/DDBJ databases">
        <title>Skermanella TT6 skin isolate.</title>
        <authorList>
            <person name="Lee K."/>
            <person name="Ganzorig M."/>
        </authorList>
    </citation>
    <scope>NUCLEOTIDE SEQUENCE</scope>
    <source>
        <strain evidence="1">TT6</strain>
    </source>
</reference>
<gene>
    <name evidence="1" type="ORF">IGS68_26840</name>
</gene>
<dbReference type="EMBL" id="CP067420">
    <property type="protein sequence ID" value="QQP89542.1"/>
    <property type="molecule type" value="Genomic_DNA"/>
</dbReference>
<organism evidence="1 2">
    <name type="scientific">Skermanella cutis</name>
    <dbReference type="NCBI Taxonomy" id="2775420"/>
    <lineage>
        <taxon>Bacteria</taxon>
        <taxon>Pseudomonadati</taxon>
        <taxon>Pseudomonadota</taxon>
        <taxon>Alphaproteobacteria</taxon>
        <taxon>Rhodospirillales</taxon>
        <taxon>Azospirillaceae</taxon>
        <taxon>Skermanella</taxon>
    </lineage>
</organism>
<dbReference type="Proteomes" id="UP000595197">
    <property type="component" value="Chromosome"/>
</dbReference>
<protein>
    <submittedName>
        <fullName evidence="1">Uncharacterized protein</fullName>
    </submittedName>
</protein>
<dbReference type="RefSeq" id="WP_201075873.1">
    <property type="nucleotide sequence ID" value="NZ_CP067420.1"/>
</dbReference>
<evidence type="ECO:0000313" key="2">
    <source>
        <dbReference type="Proteomes" id="UP000595197"/>
    </source>
</evidence>